<keyword evidence="1" id="KW-0472">Membrane</keyword>
<dbReference type="HOGENOM" id="CLU_029375_2_0_1"/>
<dbReference type="AlphaFoldDB" id="R0MLY3"/>
<dbReference type="SUPFAM" id="SSF53474">
    <property type="entry name" value="alpha/beta-Hydrolases"/>
    <property type="match status" value="1"/>
</dbReference>
<dbReference type="PANTHER" id="PTHR12277">
    <property type="entry name" value="ALPHA/BETA HYDROLASE DOMAIN-CONTAINING PROTEIN"/>
    <property type="match status" value="1"/>
</dbReference>
<dbReference type="STRING" id="578461.R0MLY3"/>
<sequence>MDKYNSRKRFIKICYSMVLLSLSIFLHFNQGLFLFQRNLTFKFKDDELIDVYTNIKSHDGKDINLYFHDRNSDIDLIFIHGSRVSGKIYKKILEQIAEKTNCNVFGFYLRGVNNKRGEPSEKGICIEAKKVGDYIKSRNKKVFIYGQSLGSSVALSLGIHLRVKDLILENPFTTFGTIVNYLKFLSYFSYLVVDKWDNIEKIKRHNGRVLFFISEFDKLVPNEESQTLANHHENSKIIKLKNSTHFNVQQNEMFYEHLNDFIYSK</sequence>
<keyword evidence="3" id="KW-1185">Reference proteome</keyword>
<gene>
    <name evidence="2" type="primary">BEM46</name>
    <name evidence="2" type="ORF">NBO_6g0008</name>
</gene>
<dbReference type="VEuPathDB" id="MicrosporidiaDB:NBO_6g0008"/>
<protein>
    <submittedName>
        <fullName evidence="2">Protein bem46</fullName>
    </submittedName>
</protein>
<evidence type="ECO:0000313" key="3">
    <source>
        <dbReference type="Proteomes" id="UP000016927"/>
    </source>
</evidence>
<accession>R0MLY3</accession>
<dbReference type="OMA" id="ANHHENS"/>
<organism evidence="2 3">
    <name type="scientific">Nosema bombycis (strain CQ1 / CVCC 102059)</name>
    <name type="common">Microsporidian parasite</name>
    <name type="synonym">Pebrine of silkworm</name>
    <dbReference type="NCBI Taxonomy" id="578461"/>
    <lineage>
        <taxon>Eukaryota</taxon>
        <taxon>Fungi</taxon>
        <taxon>Fungi incertae sedis</taxon>
        <taxon>Microsporidia</taxon>
        <taxon>Nosematidae</taxon>
        <taxon>Nosema</taxon>
    </lineage>
</organism>
<name>R0MLY3_NOSB1</name>
<dbReference type="PANTHER" id="PTHR12277:SF81">
    <property type="entry name" value="PROTEIN ABHD13"/>
    <property type="match status" value="1"/>
</dbReference>
<evidence type="ECO:0000256" key="1">
    <source>
        <dbReference type="SAM" id="Phobius"/>
    </source>
</evidence>
<evidence type="ECO:0000313" key="2">
    <source>
        <dbReference type="EMBL" id="EOB15255.1"/>
    </source>
</evidence>
<dbReference type="Proteomes" id="UP000016927">
    <property type="component" value="Unassembled WGS sequence"/>
</dbReference>
<keyword evidence="1" id="KW-1133">Transmembrane helix</keyword>
<dbReference type="InterPro" id="IPR029058">
    <property type="entry name" value="AB_hydrolase_fold"/>
</dbReference>
<dbReference type="EMBL" id="KB908914">
    <property type="protein sequence ID" value="EOB15255.1"/>
    <property type="molecule type" value="Genomic_DNA"/>
</dbReference>
<feature type="transmembrane region" description="Helical" evidence="1">
    <location>
        <begin position="12"/>
        <end position="35"/>
    </location>
</feature>
<keyword evidence="1" id="KW-0812">Transmembrane</keyword>
<dbReference type="OrthoDB" id="2186193at2759"/>
<dbReference type="Gene3D" id="3.40.50.1820">
    <property type="entry name" value="alpha/beta hydrolase"/>
    <property type="match status" value="1"/>
</dbReference>
<proteinExistence type="predicted"/>
<reference evidence="2 3" key="1">
    <citation type="journal article" date="2013" name="BMC Genomics">
        <title>Comparative genomics of parasitic silkworm microsporidia reveal an association between genome expansion and host adaptation.</title>
        <authorList>
            <person name="Pan G."/>
            <person name="Xu J."/>
            <person name="Li T."/>
            <person name="Xia Q."/>
            <person name="Liu S.L."/>
            <person name="Zhang G."/>
            <person name="Li S."/>
            <person name="Li C."/>
            <person name="Liu H."/>
            <person name="Yang L."/>
            <person name="Liu T."/>
            <person name="Zhang X."/>
            <person name="Wu Z."/>
            <person name="Fan W."/>
            <person name="Dang X."/>
            <person name="Xiang H."/>
            <person name="Tao M."/>
            <person name="Li Y."/>
            <person name="Hu J."/>
            <person name="Li Z."/>
            <person name="Lin L."/>
            <person name="Luo J."/>
            <person name="Geng L."/>
            <person name="Wang L."/>
            <person name="Long M."/>
            <person name="Wan Y."/>
            <person name="He N."/>
            <person name="Zhang Z."/>
            <person name="Lu C."/>
            <person name="Keeling P.J."/>
            <person name="Wang J."/>
            <person name="Xiang Z."/>
            <person name="Zhou Z."/>
        </authorList>
    </citation>
    <scope>NUCLEOTIDE SEQUENCE [LARGE SCALE GENOMIC DNA]</scope>
    <source>
        <strain evidence="3">CQ1 / CVCC 102059</strain>
    </source>
</reference>